<dbReference type="SUPFAM" id="SSF81330">
    <property type="entry name" value="Gated mechanosensitive channel"/>
    <property type="match status" value="1"/>
</dbReference>
<dbReference type="EMBL" id="CP101808">
    <property type="protein sequence ID" value="UUD36904.1"/>
    <property type="molecule type" value="Genomic_DNA"/>
</dbReference>
<name>A0ABY5J106_9BACT</name>
<dbReference type="Gene3D" id="1.10.1200.120">
    <property type="entry name" value="Large-conductance mechanosensitive channel, MscL, domain 1"/>
    <property type="match status" value="1"/>
</dbReference>
<evidence type="ECO:0000256" key="1">
    <source>
        <dbReference type="ARBA" id="ARBA00004141"/>
    </source>
</evidence>
<keyword evidence="4 5" id="KW-0472">Membrane</keyword>
<dbReference type="PANTHER" id="PTHR30266:SF2">
    <property type="entry name" value="LARGE-CONDUCTANCE MECHANOSENSITIVE CHANNEL"/>
    <property type="match status" value="1"/>
</dbReference>
<reference evidence="6" key="1">
    <citation type="submission" date="2022-07" db="EMBL/GenBank/DDBJ databases">
        <title>Complete genome of Mycoplasma equigenitalium type strain T37.</title>
        <authorList>
            <person name="Spergser J."/>
        </authorList>
    </citation>
    <scope>NUCLEOTIDE SEQUENCE</scope>
    <source>
        <strain evidence="6">T37</strain>
    </source>
</reference>
<sequence length="140" mass="15474">MEKKKPGVVRKSFSDARKALSKGNMIMLAIGLIIGAAFGAVVKSLADDVIMAAIVKFVGVNEKLAEWQVNGIYVGKFLAALLYFVIVFVFLFIFLGSYFLIRNLVIAAREKRKPKEEPAAPAPTTEELILEELKKLNSKK</sequence>
<gene>
    <name evidence="6" type="ORF">NPA09_03330</name>
</gene>
<feature type="transmembrane region" description="Helical" evidence="5">
    <location>
        <begin position="77"/>
        <end position="101"/>
    </location>
</feature>
<dbReference type="Proteomes" id="UP001059576">
    <property type="component" value="Chromosome"/>
</dbReference>
<dbReference type="PANTHER" id="PTHR30266">
    <property type="entry name" value="MECHANOSENSITIVE CHANNEL MSCL"/>
    <property type="match status" value="1"/>
</dbReference>
<evidence type="ECO:0000313" key="6">
    <source>
        <dbReference type="EMBL" id="UUD36904.1"/>
    </source>
</evidence>
<evidence type="ECO:0000313" key="7">
    <source>
        <dbReference type="Proteomes" id="UP001059576"/>
    </source>
</evidence>
<keyword evidence="7" id="KW-1185">Reference proteome</keyword>
<comment type="subcellular location">
    <subcellularLocation>
        <location evidence="1">Membrane</location>
        <topology evidence="1">Multi-pass membrane protein</topology>
    </subcellularLocation>
</comment>
<keyword evidence="2 5" id="KW-0812">Transmembrane</keyword>
<evidence type="ECO:0000256" key="5">
    <source>
        <dbReference type="SAM" id="Phobius"/>
    </source>
</evidence>
<accession>A0ABY5J106</accession>
<dbReference type="Pfam" id="PF01741">
    <property type="entry name" value="MscL"/>
    <property type="match status" value="1"/>
</dbReference>
<evidence type="ECO:0000256" key="4">
    <source>
        <dbReference type="ARBA" id="ARBA00023136"/>
    </source>
</evidence>
<evidence type="ECO:0000256" key="2">
    <source>
        <dbReference type="ARBA" id="ARBA00022692"/>
    </source>
</evidence>
<keyword evidence="3 5" id="KW-1133">Transmembrane helix</keyword>
<proteinExistence type="predicted"/>
<organism evidence="6 7">
    <name type="scientific">Mycoplasmopsis equigenitalium</name>
    <dbReference type="NCBI Taxonomy" id="114883"/>
    <lineage>
        <taxon>Bacteria</taxon>
        <taxon>Bacillati</taxon>
        <taxon>Mycoplasmatota</taxon>
        <taxon>Mycoplasmoidales</taxon>
        <taxon>Metamycoplasmataceae</taxon>
        <taxon>Mycoplasmopsis</taxon>
    </lineage>
</organism>
<dbReference type="InterPro" id="IPR036019">
    <property type="entry name" value="MscL_channel"/>
</dbReference>
<dbReference type="InterPro" id="IPR037673">
    <property type="entry name" value="MSC/AndL"/>
</dbReference>
<evidence type="ECO:0000256" key="3">
    <source>
        <dbReference type="ARBA" id="ARBA00022989"/>
    </source>
</evidence>
<protein>
    <submittedName>
        <fullName evidence="6">MscL family protein</fullName>
    </submittedName>
</protein>
<dbReference type="RefSeq" id="WP_129722848.1">
    <property type="nucleotide sequence ID" value="NZ_CP101808.1"/>
</dbReference>